<keyword evidence="3" id="KW-0813">Transport</keyword>
<organism evidence="10 11">
    <name type="scientific">Calycina marina</name>
    <dbReference type="NCBI Taxonomy" id="1763456"/>
    <lineage>
        <taxon>Eukaryota</taxon>
        <taxon>Fungi</taxon>
        <taxon>Dikarya</taxon>
        <taxon>Ascomycota</taxon>
        <taxon>Pezizomycotina</taxon>
        <taxon>Leotiomycetes</taxon>
        <taxon>Helotiales</taxon>
        <taxon>Pezizellaceae</taxon>
        <taxon>Calycina</taxon>
    </lineage>
</organism>
<dbReference type="AlphaFoldDB" id="A0A9P7Z553"/>
<dbReference type="GO" id="GO:0022857">
    <property type="term" value="F:transmembrane transporter activity"/>
    <property type="evidence" value="ECO:0007669"/>
    <property type="project" value="InterPro"/>
</dbReference>
<feature type="compositionally biased region" description="Low complexity" evidence="7">
    <location>
        <begin position="1"/>
        <end position="13"/>
    </location>
</feature>
<dbReference type="InterPro" id="IPR036259">
    <property type="entry name" value="MFS_trans_sf"/>
</dbReference>
<dbReference type="PANTHER" id="PTHR11360">
    <property type="entry name" value="MONOCARBOXYLATE TRANSPORTER"/>
    <property type="match status" value="1"/>
</dbReference>
<protein>
    <submittedName>
        <fullName evidence="10">Major facilitator superfamily domain-containing protein</fullName>
    </submittedName>
</protein>
<evidence type="ECO:0000256" key="8">
    <source>
        <dbReference type="SAM" id="Phobius"/>
    </source>
</evidence>
<evidence type="ECO:0000313" key="11">
    <source>
        <dbReference type="Proteomes" id="UP000887226"/>
    </source>
</evidence>
<feature type="transmembrane region" description="Helical" evidence="8">
    <location>
        <begin position="247"/>
        <end position="267"/>
    </location>
</feature>
<feature type="transmembrane region" description="Helical" evidence="8">
    <location>
        <begin position="128"/>
        <end position="146"/>
    </location>
</feature>
<evidence type="ECO:0000256" key="4">
    <source>
        <dbReference type="ARBA" id="ARBA00022692"/>
    </source>
</evidence>
<dbReference type="PANTHER" id="PTHR11360:SF224">
    <property type="entry name" value="MAJOR FACILITATOR SUPERFAMILY (MFS) PROFILE DOMAIN-CONTAINING PROTEIN-RELATED"/>
    <property type="match status" value="1"/>
</dbReference>
<evidence type="ECO:0000256" key="6">
    <source>
        <dbReference type="ARBA" id="ARBA00023136"/>
    </source>
</evidence>
<dbReference type="Pfam" id="PF07690">
    <property type="entry name" value="MFS_1"/>
    <property type="match status" value="1"/>
</dbReference>
<dbReference type="EMBL" id="MU253846">
    <property type="protein sequence ID" value="KAG9245451.1"/>
    <property type="molecule type" value="Genomic_DNA"/>
</dbReference>
<feature type="compositionally biased region" description="Basic and acidic residues" evidence="7">
    <location>
        <begin position="40"/>
        <end position="50"/>
    </location>
</feature>
<evidence type="ECO:0000256" key="5">
    <source>
        <dbReference type="ARBA" id="ARBA00022989"/>
    </source>
</evidence>
<evidence type="ECO:0000313" key="10">
    <source>
        <dbReference type="EMBL" id="KAG9245451.1"/>
    </source>
</evidence>
<sequence>MSTEVSSSNASVSLDEKHMEATNGNNVQDRTSTSLNRTGGLEKETEANIVPEREGLAEADLEKEGGIPSEPVAGGTNPADFPDGGLEAWLVVFGAWCTLFCSFGWINAIGTFQEYYQLNTLKQYSSSTVSWITSMELFVMFMGGPFCGKVFDSYGPQYLMLVGTFLHVFGLMMTSLSSKYYQIFLSQGVVSALGASMVFNAAQGSTGTWFFKKRGAAFGIMASGSSLGGVIFPIMVPRLIAEVGFPWAMRACAFLILGMLAIANFTVKSRLTPRPSKMDFMQFIRPLKQISFLLTCVAGFFFFFGTFLPFNYVALQAQELGMSKHLSQYLLAMLNAASIFGRILPGIAADKVGRFNVMIITCAFSAIIVLAMWLPARGNAPIIVFSILYGFSSGAFVSLGFTLIAQISDIRDIGVRIGTFLFFTAFAGLTGNPIGGALVGKDNGSYLYLQVFCGVTMAVGTALYIWARYAQVGWKWKVV</sequence>
<comment type="subcellular location">
    <subcellularLocation>
        <location evidence="1">Membrane</location>
        <topology evidence="1">Multi-pass membrane protein</topology>
    </subcellularLocation>
</comment>
<dbReference type="CDD" id="cd17352">
    <property type="entry name" value="MFS_MCT_SLC16"/>
    <property type="match status" value="1"/>
</dbReference>
<evidence type="ECO:0000256" key="1">
    <source>
        <dbReference type="ARBA" id="ARBA00004141"/>
    </source>
</evidence>
<dbReference type="PROSITE" id="PS50850">
    <property type="entry name" value="MFS"/>
    <property type="match status" value="1"/>
</dbReference>
<feature type="domain" description="Major facilitator superfamily (MFS) profile" evidence="9">
    <location>
        <begin position="291"/>
        <end position="479"/>
    </location>
</feature>
<dbReference type="Gene3D" id="1.20.1250.20">
    <property type="entry name" value="MFS general substrate transporter like domains"/>
    <property type="match status" value="2"/>
</dbReference>
<keyword evidence="11" id="KW-1185">Reference proteome</keyword>
<reference evidence="10" key="1">
    <citation type="journal article" date="2021" name="IMA Fungus">
        <title>Genomic characterization of three marine fungi, including Emericellopsis atlantica sp. nov. with signatures of a generalist lifestyle and marine biomass degradation.</title>
        <authorList>
            <person name="Hagestad O.C."/>
            <person name="Hou L."/>
            <person name="Andersen J.H."/>
            <person name="Hansen E.H."/>
            <person name="Altermark B."/>
            <person name="Li C."/>
            <person name="Kuhnert E."/>
            <person name="Cox R.J."/>
            <person name="Crous P.W."/>
            <person name="Spatafora J.W."/>
            <person name="Lail K."/>
            <person name="Amirebrahimi M."/>
            <person name="Lipzen A."/>
            <person name="Pangilinan J."/>
            <person name="Andreopoulos W."/>
            <person name="Hayes R.D."/>
            <person name="Ng V."/>
            <person name="Grigoriev I.V."/>
            <person name="Jackson S.A."/>
            <person name="Sutton T.D.S."/>
            <person name="Dobson A.D.W."/>
            <person name="Rama T."/>
        </authorList>
    </citation>
    <scope>NUCLEOTIDE SEQUENCE</scope>
    <source>
        <strain evidence="10">TRa3180A</strain>
    </source>
</reference>
<dbReference type="GO" id="GO:0016020">
    <property type="term" value="C:membrane"/>
    <property type="evidence" value="ECO:0007669"/>
    <property type="project" value="UniProtKB-SubCell"/>
</dbReference>
<feature type="transmembrane region" description="Helical" evidence="8">
    <location>
        <begin position="382"/>
        <end position="405"/>
    </location>
</feature>
<gene>
    <name evidence="10" type="ORF">BJ878DRAFT_501345</name>
</gene>
<keyword evidence="6 8" id="KW-0472">Membrane</keyword>
<evidence type="ECO:0000256" key="2">
    <source>
        <dbReference type="ARBA" id="ARBA00006727"/>
    </source>
</evidence>
<feature type="compositionally biased region" description="Polar residues" evidence="7">
    <location>
        <begin position="22"/>
        <end position="37"/>
    </location>
</feature>
<comment type="similarity">
    <text evidence="2">Belongs to the major facilitator superfamily. Monocarboxylate porter (TC 2.A.1.13) family.</text>
</comment>
<proteinExistence type="inferred from homology"/>
<comment type="caution">
    <text evidence="10">The sequence shown here is derived from an EMBL/GenBank/DDBJ whole genome shotgun (WGS) entry which is preliminary data.</text>
</comment>
<dbReference type="InterPro" id="IPR020846">
    <property type="entry name" value="MFS_dom"/>
</dbReference>
<feature type="transmembrane region" description="Helical" evidence="8">
    <location>
        <begin position="88"/>
        <end position="108"/>
    </location>
</feature>
<evidence type="ECO:0000256" key="7">
    <source>
        <dbReference type="SAM" id="MobiDB-lite"/>
    </source>
</evidence>
<dbReference type="InterPro" id="IPR050327">
    <property type="entry name" value="Proton-linked_MCT"/>
</dbReference>
<dbReference type="SUPFAM" id="SSF103473">
    <property type="entry name" value="MFS general substrate transporter"/>
    <property type="match status" value="1"/>
</dbReference>
<feature type="region of interest" description="Disordered" evidence="7">
    <location>
        <begin position="1"/>
        <end position="50"/>
    </location>
</feature>
<dbReference type="InterPro" id="IPR011701">
    <property type="entry name" value="MFS"/>
</dbReference>
<feature type="transmembrane region" description="Helical" evidence="8">
    <location>
        <begin position="446"/>
        <end position="467"/>
    </location>
</feature>
<feature type="transmembrane region" description="Helical" evidence="8">
    <location>
        <begin position="357"/>
        <end position="376"/>
    </location>
</feature>
<feature type="transmembrane region" description="Helical" evidence="8">
    <location>
        <begin position="158"/>
        <end position="177"/>
    </location>
</feature>
<evidence type="ECO:0000256" key="3">
    <source>
        <dbReference type="ARBA" id="ARBA00022448"/>
    </source>
</evidence>
<feature type="transmembrane region" description="Helical" evidence="8">
    <location>
        <begin position="215"/>
        <end position="235"/>
    </location>
</feature>
<dbReference type="Proteomes" id="UP000887226">
    <property type="component" value="Unassembled WGS sequence"/>
</dbReference>
<feature type="transmembrane region" description="Helical" evidence="8">
    <location>
        <begin position="417"/>
        <end position="440"/>
    </location>
</feature>
<name>A0A9P7Z553_9HELO</name>
<keyword evidence="5 8" id="KW-1133">Transmembrane helix</keyword>
<evidence type="ECO:0000259" key="9">
    <source>
        <dbReference type="PROSITE" id="PS50850"/>
    </source>
</evidence>
<accession>A0A9P7Z553</accession>
<keyword evidence="4 8" id="KW-0812">Transmembrane</keyword>
<feature type="transmembrane region" description="Helical" evidence="8">
    <location>
        <begin position="290"/>
        <end position="314"/>
    </location>
</feature>
<feature type="transmembrane region" description="Helical" evidence="8">
    <location>
        <begin position="326"/>
        <end position="345"/>
    </location>
</feature>
<feature type="transmembrane region" description="Helical" evidence="8">
    <location>
        <begin position="183"/>
        <end position="203"/>
    </location>
</feature>
<dbReference type="OrthoDB" id="5667at2759"/>